<reference evidence="14 15" key="1">
    <citation type="submission" date="2014-08" db="EMBL/GenBank/DDBJ databases">
        <title>Complete genome sequence of Corynebacterium phocae M408/89/1(T)(=DSM 44612(T)), isolated from the common seal (Phoca vitulina).</title>
        <authorList>
            <person name="Ruckert C."/>
            <person name="Albersmeier A."/>
            <person name="Winkler A."/>
            <person name="Kalinowski J."/>
        </authorList>
    </citation>
    <scope>NUCLEOTIDE SEQUENCE [LARGE SCALE GENOMIC DNA]</scope>
    <source>
        <strain evidence="14 15">M408/89/1</strain>
    </source>
</reference>
<dbReference type="STRING" id="161895.CPHO_02705"/>
<organism evidence="14 15">
    <name type="scientific">Corynebacterium phocae</name>
    <dbReference type="NCBI Taxonomy" id="161895"/>
    <lineage>
        <taxon>Bacteria</taxon>
        <taxon>Bacillati</taxon>
        <taxon>Actinomycetota</taxon>
        <taxon>Actinomycetes</taxon>
        <taxon>Mycobacteriales</taxon>
        <taxon>Corynebacteriaceae</taxon>
        <taxon>Corynebacterium</taxon>
    </lineage>
</organism>
<dbReference type="EMBL" id="CP009249">
    <property type="protein sequence ID" value="APT93621.1"/>
    <property type="molecule type" value="Genomic_DNA"/>
</dbReference>
<dbReference type="GO" id="GO:0046872">
    <property type="term" value="F:metal ion binding"/>
    <property type="evidence" value="ECO:0007669"/>
    <property type="project" value="UniProtKB-KW"/>
</dbReference>
<feature type="binding site" evidence="13">
    <location>
        <position position="70"/>
    </location>
    <ligand>
        <name>Na(+)</name>
        <dbReference type="ChEBI" id="CHEBI:29101"/>
        <note>structural</note>
    </ligand>
</feature>
<dbReference type="AlphaFoldDB" id="A0A1L7D6F8"/>
<evidence type="ECO:0000256" key="9">
    <source>
        <dbReference type="ARBA" id="ARBA00023303"/>
    </source>
</evidence>
<accession>A0A1L7D6F8</accession>
<keyword evidence="15" id="KW-1185">Reference proteome</keyword>
<comment type="activity regulation">
    <text evidence="13">Na(+) is not transported, but it plays an essential structural role and its presence is essential for fluoride channel function.</text>
</comment>
<comment type="caution">
    <text evidence="13">Lacks conserved residue(s) required for the propagation of feature annotation.</text>
</comment>
<keyword evidence="8 13" id="KW-0472">Membrane</keyword>
<evidence type="ECO:0000313" key="14">
    <source>
        <dbReference type="EMBL" id="APT93621.1"/>
    </source>
</evidence>
<dbReference type="GO" id="GO:0140114">
    <property type="term" value="P:cellular detoxification of fluoride"/>
    <property type="evidence" value="ECO:0007669"/>
    <property type="project" value="UniProtKB-UniRule"/>
</dbReference>
<dbReference type="PANTHER" id="PTHR28259">
    <property type="entry name" value="FLUORIDE EXPORT PROTEIN 1-RELATED"/>
    <property type="match status" value="1"/>
</dbReference>
<comment type="function">
    <text evidence="12 13">Fluoride-specific ion channel. Important for reducing fluoride concentration in the cell, thus reducing its toxicity.</text>
</comment>
<keyword evidence="7 13" id="KW-0406">Ion transport</keyword>
<keyword evidence="6 13" id="KW-1133">Transmembrane helix</keyword>
<evidence type="ECO:0000256" key="13">
    <source>
        <dbReference type="HAMAP-Rule" id="MF_00454"/>
    </source>
</evidence>
<keyword evidence="3 13" id="KW-1003">Cell membrane</keyword>
<protein>
    <recommendedName>
        <fullName evidence="13">Fluoride-specific ion channel FluC</fullName>
    </recommendedName>
</protein>
<feature type="transmembrane region" description="Helical" evidence="13">
    <location>
        <begin position="34"/>
        <end position="51"/>
    </location>
</feature>
<evidence type="ECO:0000256" key="11">
    <source>
        <dbReference type="ARBA" id="ARBA00035585"/>
    </source>
</evidence>
<evidence type="ECO:0000256" key="10">
    <source>
        <dbReference type="ARBA" id="ARBA00035120"/>
    </source>
</evidence>
<dbReference type="HAMAP" id="MF_00454">
    <property type="entry name" value="FluC"/>
    <property type="match status" value="1"/>
</dbReference>
<evidence type="ECO:0000256" key="6">
    <source>
        <dbReference type="ARBA" id="ARBA00022989"/>
    </source>
</evidence>
<feature type="binding site" evidence="13">
    <location>
        <position position="73"/>
    </location>
    <ligand>
        <name>Na(+)</name>
        <dbReference type="ChEBI" id="CHEBI:29101"/>
        <note>structural</note>
    </ligand>
</feature>
<comment type="subcellular location">
    <subcellularLocation>
        <location evidence="1 13">Cell membrane</location>
        <topology evidence="1 13">Multi-pass membrane protein</topology>
    </subcellularLocation>
</comment>
<keyword evidence="2 13" id="KW-0813">Transport</keyword>
<dbReference type="KEGG" id="cpho:CPHO_02705"/>
<evidence type="ECO:0000256" key="2">
    <source>
        <dbReference type="ARBA" id="ARBA00022448"/>
    </source>
</evidence>
<evidence type="ECO:0000256" key="7">
    <source>
        <dbReference type="ARBA" id="ARBA00023065"/>
    </source>
</evidence>
<evidence type="ECO:0000256" key="4">
    <source>
        <dbReference type="ARBA" id="ARBA00022692"/>
    </source>
</evidence>
<name>A0A1L7D6F8_9CORY</name>
<comment type="catalytic activity">
    <reaction evidence="11">
        <text>fluoride(in) = fluoride(out)</text>
        <dbReference type="Rhea" id="RHEA:76159"/>
        <dbReference type="ChEBI" id="CHEBI:17051"/>
    </reaction>
    <physiologicalReaction direction="left-to-right" evidence="11">
        <dbReference type="Rhea" id="RHEA:76160"/>
    </physiologicalReaction>
</comment>
<keyword evidence="13" id="KW-0915">Sodium</keyword>
<evidence type="ECO:0000313" key="15">
    <source>
        <dbReference type="Proteomes" id="UP000185491"/>
    </source>
</evidence>
<dbReference type="GO" id="GO:0005886">
    <property type="term" value="C:plasma membrane"/>
    <property type="evidence" value="ECO:0007669"/>
    <property type="project" value="UniProtKB-SubCell"/>
</dbReference>
<feature type="transmembrane region" description="Helical" evidence="13">
    <location>
        <begin position="94"/>
        <end position="113"/>
    </location>
</feature>
<evidence type="ECO:0000256" key="1">
    <source>
        <dbReference type="ARBA" id="ARBA00004651"/>
    </source>
</evidence>
<dbReference type="Pfam" id="PF02537">
    <property type="entry name" value="CRCB"/>
    <property type="match status" value="1"/>
</dbReference>
<dbReference type="InterPro" id="IPR003691">
    <property type="entry name" value="FluC"/>
</dbReference>
<proteinExistence type="inferred from homology"/>
<evidence type="ECO:0000256" key="3">
    <source>
        <dbReference type="ARBA" id="ARBA00022475"/>
    </source>
</evidence>
<keyword evidence="4 13" id="KW-0812">Transmembrane</keyword>
<dbReference type="Proteomes" id="UP000185491">
    <property type="component" value="Chromosome"/>
</dbReference>
<evidence type="ECO:0000256" key="8">
    <source>
        <dbReference type="ARBA" id="ARBA00023136"/>
    </source>
</evidence>
<comment type="similarity">
    <text evidence="10 13">Belongs to the fluoride channel Fluc/FEX (TC 1.A.43) family.</text>
</comment>
<keyword evidence="9 13" id="KW-0407">Ion channel</keyword>
<gene>
    <name evidence="13" type="primary">fluC</name>
    <name evidence="13" type="synonym">crcB</name>
    <name evidence="14" type="ORF">CPHO_02705</name>
</gene>
<dbReference type="GO" id="GO:0062054">
    <property type="term" value="F:fluoride channel activity"/>
    <property type="evidence" value="ECO:0007669"/>
    <property type="project" value="UniProtKB-UniRule"/>
</dbReference>
<evidence type="ECO:0000256" key="5">
    <source>
        <dbReference type="ARBA" id="ARBA00022723"/>
    </source>
</evidence>
<dbReference type="PANTHER" id="PTHR28259:SF16">
    <property type="entry name" value="FLUORIDE-SPECIFIC ION CHANNEL FLUC 2"/>
    <property type="match status" value="1"/>
</dbReference>
<evidence type="ECO:0000256" key="12">
    <source>
        <dbReference type="ARBA" id="ARBA00049940"/>
    </source>
</evidence>
<keyword evidence="5 13" id="KW-0479">Metal-binding</keyword>
<sequence>MALVILGIAVGGFLGGMARYGFSRLFDGVPAGTFAANIVGAAGIGIAVGLYRAAELGDVYSALVITGLAGGLSTWSTLAKELGLMLQRKEYKRAGLYSFFTITIGLMVFHYGLRVGTLLVSNSL</sequence>